<keyword evidence="2" id="KW-0444">Lipid biosynthesis</keyword>
<dbReference type="PANTHER" id="PTHR37323:SF1">
    <property type="entry name" value="L-ORNITHINE N(ALPHA)-ACYLTRANSFERASE"/>
    <property type="match status" value="1"/>
</dbReference>
<comment type="caution">
    <text evidence="6">The sequence shown here is derived from an EMBL/GenBank/DDBJ whole genome shotgun (WGS) entry which is preliminary data.</text>
</comment>
<evidence type="ECO:0000256" key="1">
    <source>
        <dbReference type="ARBA" id="ARBA00005189"/>
    </source>
</evidence>
<evidence type="ECO:0000313" key="6">
    <source>
        <dbReference type="EMBL" id="MBO8446703.1"/>
    </source>
</evidence>
<keyword evidence="5" id="KW-0012">Acyltransferase</keyword>
<keyword evidence="3" id="KW-0808">Transferase</keyword>
<evidence type="ECO:0000256" key="3">
    <source>
        <dbReference type="ARBA" id="ARBA00022679"/>
    </source>
</evidence>
<dbReference type="InterPro" id="IPR016181">
    <property type="entry name" value="Acyl_CoA_acyltransferase"/>
</dbReference>
<comment type="pathway">
    <text evidence="1">Lipid metabolism.</text>
</comment>
<organism evidence="6 7">
    <name type="scientific">Candidatus Enterocola intestinipullorum</name>
    <dbReference type="NCBI Taxonomy" id="2840783"/>
    <lineage>
        <taxon>Bacteria</taxon>
        <taxon>Pseudomonadati</taxon>
        <taxon>Bacteroidota</taxon>
        <taxon>Bacteroidia</taxon>
        <taxon>Bacteroidales</taxon>
        <taxon>Candidatus Enterocola</taxon>
    </lineage>
</organism>
<accession>A0A9D9HE43</accession>
<dbReference type="GO" id="GO:0006629">
    <property type="term" value="P:lipid metabolic process"/>
    <property type="evidence" value="ECO:0007669"/>
    <property type="project" value="UniProtKB-KW"/>
</dbReference>
<reference evidence="6" key="2">
    <citation type="journal article" date="2021" name="PeerJ">
        <title>Extensive microbial diversity within the chicken gut microbiome revealed by metagenomics and culture.</title>
        <authorList>
            <person name="Gilroy R."/>
            <person name="Ravi A."/>
            <person name="Getino M."/>
            <person name="Pursley I."/>
            <person name="Horton D.L."/>
            <person name="Alikhan N.F."/>
            <person name="Baker D."/>
            <person name="Gharbi K."/>
            <person name="Hall N."/>
            <person name="Watson M."/>
            <person name="Adriaenssens E.M."/>
            <person name="Foster-Nyarko E."/>
            <person name="Jarju S."/>
            <person name="Secka A."/>
            <person name="Antonio M."/>
            <person name="Oren A."/>
            <person name="Chaudhuri R.R."/>
            <person name="La Ragione R."/>
            <person name="Hildebrand F."/>
            <person name="Pallen M.J."/>
        </authorList>
    </citation>
    <scope>NUCLEOTIDE SEQUENCE</scope>
    <source>
        <strain evidence="6">D3-1215</strain>
    </source>
</reference>
<dbReference type="Proteomes" id="UP000823637">
    <property type="component" value="Unassembled WGS sequence"/>
</dbReference>
<dbReference type="AlphaFoldDB" id="A0A9D9HE43"/>
<name>A0A9D9HE43_9BACT</name>
<dbReference type="EMBL" id="JADIMR010000041">
    <property type="protein sequence ID" value="MBO8446703.1"/>
    <property type="molecule type" value="Genomic_DNA"/>
</dbReference>
<sequence length="309" mass="35473">MEELVAAVPLELIEAELNEKTLLRKTNKAGNEIYIISPATAPNALKEMGRLREYTFRVAGGGTGKSCDLDRFDLEDPACRQIIVWNPEEKEIIGGYRFTLGSKVHFRPDGQPDNNMAKLFEFTPEFCKEYLPYSIEMARAFIQPKYQTSAMRHKSVFALDNLWEGIGALVVKYRAKYLMGKVSVYYSMKPIVRDAILYFLQKSFPDKDNLMRSRHPHTFRAEDIAFFDKLFCRLSYRDNYKALNVFAREHGESVPPLIHAYVGLSDTMKIFGTCLDPGFGNVYDTALLITLADVHAEKMERYVHSYKTK</sequence>
<evidence type="ECO:0000313" key="7">
    <source>
        <dbReference type="Proteomes" id="UP000823637"/>
    </source>
</evidence>
<reference evidence="6" key="1">
    <citation type="submission" date="2020-10" db="EMBL/GenBank/DDBJ databases">
        <authorList>
            <person name="Gilroy R."/>
        </authorList>
    </citation>
    <scope>NUCLEOTIDE SEQUENCE</scope>
    <source>
        <strain evidence="6">D3-1215</strain>
    </source>
</reference>
<evidence type="ECO:0000256" key="2">
    <source>
        <dbReference type="ARBA" id="ARBA00022516"/>
    </source>
</evidence>
<dbReference type="GO" id="GO:0016746">
    <property type="term" value="F:acyltransferase activity"/>
    <property type="evidence" value="ECO:0007669"/>
    <property type="project" value="UniProtKB-KW"/>
</dbReference>
<keyword evidence="4" id="KW-0443">Lipid metabolism</keyword>
<dbReference type="InterPro" id="IPR052351">
    <property type="entry name" value="Ornithine_N-alpha-AT"/>
</dbReference>
<proteinExistence type="predicted"/>
<evidence type="ECO:0000256" key="4">
    <source>
        <dbReference type="ARBA" id="ARBA00023098"/>
    </source>
</evidence>
<evidence type="ECO:0000256" key="5">
    <source>
        <dbReference type="ARBA" id="ARBA00023315"/>
    </source>
</evidence>
<gene>
    <name evidence="6" type="ORF">IAC32_03025</name>
</gene>
<dbReference type="Pfam" id="PF13444">
    <property type="entry name" value="Acetyltransf_5"/>
    <property type="match status" value="1"/>
</dbReference>
<dbReference type="SUPFAM" id="SSF55729">
    <property type="entry name" value="Acyl-CoA N-acyltransferases (Nat)"/>
    <property type="match status" value="1"/>
</dbReference>
<dbReference type="PANTHER" id="PTHR37323">
    <property type="entry name" value="GCN5-RELATED N-ACETYLTRANSFERASE"/>
    <property type="match status" value="1"/>
</dbReference>
<protein>
    <submittedName>
        <fullName evidence="6">GNAT family N-acetyltransferase</fullName>
    </submittedName>
</protein>